<reference evidence="4 5" key="1">
    <citation type="submission" date="2021-03" db="EMBL/GenBank/DDBJ databases">
        <authorList>
            <person name="Kim M.K."/>
        </authorList>
    </citation>
    <scope>NUCLEOTIDE SEQUENCE [LARGE SCALE GENOMIC DNA]</scope>
    <source>
        <strain evidence="4 5">BT442</strain>
    </source>
</reference>
<dbReference type="Pfam" id="PF00041">
    <property type="entry name" value="fn3"/>
    <property type="match status" value="1"/>
</dbReference>
<evidence type="ECO:0000259" key="3">
    <source>
        <dbReference type="PROSITE" id="PS50853"/>
    </source>
</evidence>
<dbReference type="Gene3D" id="2.60.40.10">
    <property type="entry name" value="Immunoglobulins"/>
    <property type="match status" value="2"/>
</dbReference>
<feature type="domain" description="Fibronectin type-III" evidence="3">
    <location>
        <begin position="551"/>
        <end position="649"/>
    </location>
</feature>
<dbReference type="Pfam" id="PF01833">
    <property type="entry name" value="TIG"/>
    <property type="match status" value="1"/>
</dbReference>
<dbReference type="SMART" id="SM00560">
    <property type="entry name" value="LamGL"/>
    <property type="match status" value="1"/>
</dbReference>
<dbReference type="SUPFAM" id="SSF49899">
    <property type="entry name" value="Concanavalin A-like lectins/glucanases"/>
    <property type="match status" value="2"/>
</dbReference>
<dbReference type="Gene3D" id="2.60.120.200">
    <property type="match status" value="2"/>
</dbReference>
<dbReference type="SUPFAM" id="SSF49265">
    <property type="entry name" value="Fibronectin type III"/>
    <property type="match status" value="1"/>
</dbReference>
<dbReference type="Pfam" id="PF13385">
    <property type="entry name" value="Laminin_G_3"/>
    <property type="match status" value="1"/>
</dbReference>
<dbReference type="CDD" id="cd00063">
    <property type="entry name" value="FN3"/>
    <property type="match status" value="1"/>
</dbReference>
<dbReference type="InterPro" id="IPR013783">
    <property type="entry name" value="Ig-like_fold"/>
</dbReference>
<evidence type="ECO:0000313" key="4">
    <source>
        <dbReference type="EMBL" id="MBO2007762.1"/>
    </source>
</evidence>
<evidence type="ECO:0000256" key="2">
    <source>
        <dbReference type="ARBA" id="ARBA00023157"/>
    </source>
</evidence>
<dbReference type="InterPro" id="IPR006558">
    <property type="entry name" value="LamG-like"/>
</dbReference>
<keyword evidence="2" id="KW-1015">Disulfide bond</keyword>
<organism evidence="4 5">
    <name type="scientific">Hymenobacter negativus</name>
    <dbReference type="NCBI Taxonomy" id="2795026"/>
    <lineage>
        <taxon>Bacteria</taxon>
        <taxon>Pseudomonadati</taxon>
        <taxon>Bacteroidota</taxon>
        <taxon>Cytophagia</taxon>
        <taxon>Cytophagales</taxon>
        <taxon>Hymenobacteraceae</taxon>
        <taxon>Hymenobacter</taxon>
    </lineage>
</organism>
<evidence type="ECO:0000256" key="1">
    <source>
        <dbReference type="ARBA" id="ARBA00022729"/>
    </source>
</evidence>
<comment type="caution">
    <text evidence="4">The sequence shown here is derived from an EMBL/GenBank/DDBJ whole genome shotgun (WGS) entry which is preliminary data.</text>
</comment>
<dbReference type="SUPFAM" id="SSF81296">
    <property type="entry name" value="E set domains"/>
    <property type="match status" value="1"/>
</dbReference>
<proteinExistence type="predicted"/>
<accession>A0ABS3Q9D7</accession>
<dbReference type="InterPro" id="IPR003961">
    <property type="entry name" value="FN3_dom"/>
</dbReference>
<name>A0ABS3Q9D7_9BACT</name>
<keyword evidence="5" id="KW-1185">Reference proteome</keyword>
<keyword evidence="1" id="KW-0732">Signal</keyword>
<dbReference type="InterPro" id="IPR002909">
    <property type="entry name" value="IPT_dom"/>
</dbReference>
<evidence type="ECO:0000313" key="5">
    <source>
        <dbReference type="Proteomes" id="UP000664369"/>
    </source>
</evidence>
<dbReference type="PROSITE" id="PS50853">
    <property type="entry name" value="FN3"/>
    <property type="match status" value="1"/>
</dbReference>
<protein>
    <submittedName>
        <fullName evidence="4">Fibronectin type III domain-containing protein</fullName>
    </submittedName>
</protein>
<sequence>MLVQLLSLSFPRLRHWLAIGLLVVAAVSAATGQPMTFSTVGTGANNGNGNYTVTTATSNVYGGFWSDATISLAYNFDLTFVTSQPGGDGMLFVLHNSSATATTASLGSGMGYYGGSGTDFAQSLGLELDIANGSGGTTGGRYDQDGSHLALVKNKNYFPYRYVPITTPSTLLTGSRLLRLTWSAATTTLTGYLDGVQRFSYSDNLTSTVFGGNPNVRFGFTGACGGAVGLQTVTVGQLSYGPAPALTTLAPQGGPVGTSVVLTGSNLGTATAVSFNGTAAAFTVNSATQITATVPAGATSGLATVTSPGGSSTGRAFTVGTAPGNALAFDGTDDYVAFGPTPAAHNLGPNNFTLEAWVQYNGGAGAQSIIRKTGDYNLYINGNTLHAEVWPNGTGNTAWRRADGTAVLPANRWVHVAAVWNKAALTYQLYVNGVADGTGTSTTGTVSGSENLTLGKSTIYGNLLTGRLDEVRIYNTSLTAADVAADMRSLAPALPANLMAYFNFDQGSDAGSNADQTTLLDLSSNAYPGTLSNFGLTGAPSNYVASYAAAVPTATAPTNRSATGFTATWTAPALGTVTGYLLDVATNASFSAAIAGSPFTIAAPATSFDLTGLNSSSPYFYRVRALNAGLANPDQGAFSNRITLGSPLPVELSAFTASFDGSEAVRLAWTTASEKNSARFEVERSIDGSEFGLLSIVPAAGSSAAQQAYALRDAHLPHTAAMLYYRLRLFDADGTANYSPVRGVARPGANAATLFPTPATGLATLSGAAPGAAVRAFDVRGREVTATTADASGTAILQLPAGLPSGLYVVRAGSTALRLTVE</sequence>
<dbReference type="EMBL" id="JAGETZ010000001">
    <property type="protein sequence ID" value="MBO2007762.1"/>
    <property type="molecule type" value="Genomic_DNA"/>
</dbReference>
<dbReference type="InterPro" id="IPR013320">
    <property type="entry name" value="ConA-like_dom_sf"/>
</dbReference>
<dbReference type="Proteomes" id="UP000664369">
    <property type="component" value="Unassembled WGS sequence"/>
</dbReference>
<dbReference type="RefSeq" id="WP_208173294.1">
    <property type="nucleotide sequence ID" value="NZ_JAGETZ010000001.1"/>
</dbReference>
<dbReference type="InterPro" id="IPR036116">
    <property type="entry name" value="FN3_sf"/>
</dbReference>
<dbReference type="InterPro" id="IPR014756">
    <property type="entry name" value="Ig_E-set"/>
</dbReference>
<gene>
    <name evidence="4" type="ORF">J4E00_01775</name>
</gene>